<dbReference type="Proteomes" id="UP000321331">
    <property type="component" value="Unassembled WGS sequence"/>
</dbReference>
<feature type="region of interest" description="Disordered" evidence="1">
    <location>
        <begin position="49"/>
        <end position="93"/>
    </location>
</feature>
<gene>
    <name evidence="2" type="ORF">FocTR4_00001906</name>
</gene>
<dbReference type="AlphaFoldDB" id="A0A5C6T4E1"/>
<reference evidence="2 3" key="1">
    <citation type="submission" date="2019-07" db="EMBL/GenBank/DDBJ databases">
        <title>The First High-Quality Draft Genome Sequence of the Causal Agent of the Current Panama Disease Epidemic.</title>
        <authorList>
            <person name="Warmington R.J."/>
            <person name="Kay W."/>
            <person name="Jeffries A."/>
            <person name="Bebber D."/>
            <person name="Moore K."/>
            <person name="Studholme D.J."/>
        </authorList>
    </citation>
    <scope>NUCLEOTIDE SEQUENCE [LARGE SCALE GENOMIC DNA]</scope>
    <source>
        <strain evidence="2 3">TR4</strain>
    </source>
</reference>
<sequence>MLKAPNFRDSAPELIPFERYEPLDPAKGGSQGPRRWITHWGSAVTIEANQDEPLTTEPLRDSSERIPVSPSEGCEANKVRESSSKKRAKRTSRDVCGLRMTTLNCPFGTGLVPKSP</sequence>
<feature type="compositionally biased region" description="Basic and acidic residues" evidence="1">
    <location>
        <begin position="75"/>
        <end position="84"/>
    </location>
</feature>
<evidence type="ECO:0000313" key="3">
    <source>
        <dbReference type="Proteomes" id="UP000321331"/>
    </source>
</evidence>
<proteinExistence type="predicted"/>
<dbReference type="EMBL" id="VMNF01000007">
    <property type="protein sequence ID" value="TXC04571.1"/>
    <property type="molecule type" value="Genomic_DNA"/>
</dbReference>
<organism evidence="2 3">
    <name type="scientific">Fusarium oxysporum f. sp. cubense</name>
    <dbReference type="NCBI Taxonomy" id="61366"/>
    <lineage>
        <taxon>Eukaryota</taxon>
        <taxon>Fungi</taxon>
        <taxon>Dikarya</taxon>
        <taxon>Ascomycota</taxon>
        <taxon>Pezizomycotina</taxon>
        <taxon>Sordariomycetes</taxon>
        <taxon>Hypocreomycetidae</taxon>
        <taxon>Hypocreales</taxon>
        <taxon>Nectriaceae</taxon>
        <taxon>Fusarium</taxon>
        <taxon>Fusarium oxysporum species complex</taxon>
    </lineage>
</organism>
<comment type="caution">
    <text evidence="2">The sequence shown here is derived from an EMBL/GenBank/DDBJ whole genome shotgun (WGS) entry which is preliminary data.</text>
</comment>
<feature type="region of interest" description="Disordered" evidence="1">
    <location>
        <begin position="1"/>
        <end position="35"/>
    </location>
</feature>
<name>A0A5C6T4E1_FUSOC</name>
<evidence type="ECO:0000313" key="2">
    <source>
        <dbReference type="EMBL" id="TXC04571.1"/>
    </source>
</evidence>
<protein>
    <submittedName>
        <fullName evidence="2">Uncharacterized protein</fullName>
    </submittedName>
</protein>
<accession>A0A5C6T4E1</accession>
<evidence type="ECO:0000256" key="1">
    <source>
        <dbReference type="SAM" id="MobiDB-lite"/>
    </source>
</evidence>